<dbReference type="Gene3D" id="2.10.260.10">
    <property type="match status" value="1"/>
</dbReference>
<comment type="caution">
    <text evidence="3">The sequence shown here is derived from an EMBL/GenBank/DDBJ whole genome shotgun (WGS) entry which is preliminary data.</text>
</comment>
<protein>
    <submittedName>
        <fullName evidence="3">AbrB/MazE/SpoVT family DNA-binding domain-containing protein</fullName>
    </submittedName>
</protein>
<dbReference type="GO" id="GO:0003677">
    <property type="term" value="F:DNA binding"/>
    <property type="evidence" value="ECO:0007669"/>
    <property type="project" value="UniProtKB-KW"/>
</dbReference>
<evidence type="ECO:0000313" key="4">
    <source>
        <dbReference type="Proteomes" id="UP001165422"/>
    </source>
</evidence>
<dbReference type="RefSeq" id="WP_150356265.1">
    <property type="nucleotide sequence ID" value="NZ_JAJJPB010000002.1"/>
</dbReference>
<keyword evidence="1 3" id="KW-0238">DNA-binding</keyword>
<dbReference type="Pfam" id="PF04014">
    <property type="entry name" value="MazE_antitoxin"/>
    <property type="match status" value="1"/>
</dbReference>
<reference evidence="3" key="1">
    <citation type="submission" date="2021-11" db="EMBL/GenBank/DDBJ databases">
        <authorList>
            <person name="Qingchun L."/>
            <person name="Dong Z."/>
            <person name="Zongwei Q."/>
            <person name="Jia Z."/>
            <person name="Duotao L."/>
        </authorList>
    </citation>
    <scope>NUCLEOTIDE SEQUENCE</scope>
    <source>
        <strain evidence="3">WLY-B-L2</strain>
    </source>
</reference>
<dbReference type="InterPro" id="IPR037914">
    <property type="entry name" value="SpoVT-AbrB_sf"/>
</dbReference>
<gene>
    <name evidence="3" type="ORF">LN736_03385</name>
</gene>
<organism evidence="3 4">
    <name type="scientific">Clostridium aromativorans</name>
    <dbReference type="NCBI Taxonomy" id="2836848"/>
    <lineage>
        <taxon>Bacteria</taxon>
        <taxon>Bacillati</taxon>
        <taxon>Bacillota</taxon>
        <taxon>Clostridia</taxon>
        <taxon>Eubacteriales</taxon>
        <taxon>Clostridiaceae</taxon>
        <taxon>Clostridium</taxon>
    </lineage>
</organism>
<dbReference type="PROSITE" id="PS51740">
    <property type="entry name" value="SPOVT_ABRB"/>
    <property type="match status" value="1"/>
</dbReference>
<accession>A0ABS8N574</accession>
<evidence type="ECO:0000259" key="2">
    <source>
        <dbReference type="PROSITE" id="PS51740"/>
    </source>
</evidence>
<dbReference type="Proteomes" id="UP001165422">
    <property type="component" value="Unassembled WGS sequence"/>
</dbReference>
<dbReference type="EMBL" id="JAJJPB010000002">
    <property type="protein sequence ID" value="MCC9293913.1"/>
    <property type="molecule type" value="Genomic_DNA"/>
</dbReference>
<keyword evidence="4" id="KW-1185">Reference proteome</keyword>
<name>A0ABS8N574_9CLOT</name>
<dbReference type="InterPro" id="IPR007159">
    <property type="entry name" value="SpoVT-AbrB_dom"/>
</dbReference>
<dbReference type="SUPFAM" id="SSF89447">
    <property type="entry name" value="AbrB/MazE/MraZ-like"/>
    <property type="match status" value="1"/>
</dbReference>
<evidence type="ECO:0000313" key="3">
    <source>
        <dbReference type="EMBL" id="MCC9293913.1"/>
    </source>
</evidence>
<evidence type="ECO:0000256" key="1">
    <source>
        <dbReference type="PROSITE-ProRule" id="PRU01076"/>
    </source>
</evidence>
<proteinExistence type="predicted"/>
<dbReference type="NCBIfam" id="TIGR01439">
    <property type="entry name" value="lp_hng_hel_AbrB"/>
    <property type="match status" value="1"/>
</dbReference>
<feature type="domain" description="SpoVT-AbrB" evidence="2">
    <location>
        <begin position="1"/>
        <end position="45"/>
    </location>
</feature>
<sequence>MITQLREKSQITIPKEVIKKLNLKTGDSIDIDIEDNKIILKPVVVVPKDQAWFWSKEWQHDEKQADKDIKNGKTKKFNSAQELFDDLDN</sequence>
<dbReference type="SMART" id="SM00966">
    <property type="entry name" value="SpoVT_AbrB"/>
    <property type="match status" value="1"/>
</dbReference>